<keyword evidence="3" id="KW-0645">Protease</keyword>
<dbReference type="OrthoDB" id="6475849at2759"/>
<comment type="similarity">
    <text evidence="2">Belongs to the peptidase M13 family.</text>
</comment>
<dbReference type="EMBL" id="AMQN01000406">
    <property type="status" value="NOT_ANNOTATED_CDS"/>
    <property type="molecule type" value="Genomic_DNA"/>
</dbReference>
<dbReference type="EnsemblMetazoa" id="CapteT166244">
    <property type="protein sequence ID" value="CapteP166244"/>
    <property type="gene ID" value="CapteG166244"/>
</dbReference>
<feature type="domain" description="Peptidase M13 N-terminal" evidence="9">
    <location>
        <begin position="41"/>
        <end position="431"/>
    </location>
</feature>
<dbReference type="PRINTS" id="PR00786">
    <property type="entry name" value="NEPRILYSIN"/>
</dbReference>
<dbReference type="GO" id="GO:0046872">
    <property type="term" value="F:metal ion binding"/>
    <property type="evidence" value="ECO:0007669"/>
    <property type="project" value="UniProtKB-KW"/>
</dbReference>
<evidence type="ECO:0000313" key="10">
    <source>
        <dbReference type="EnsemblMetazoa" id="CapteP166244"/>
    </source>
</evidence>
<evidence type="ECO:0000256" key="5">
    <source>
        <dbReference type="ARBA" id="ARBA00022801"/>
    </source>
</evidence>
<protein>
    <recommendedName>
        <fullName evidence="12">Endothelin-converting enzyme 1</fullName>
    </recommendedName>
</protein>
<dbReference type="Pfam" id="PF01431">
    <property type="entry name" value="Peptidase_M13"/>
    <property type="match status" value="1"/>
</dbReference>
<evidence type="ECO:0000256" key="1">
    <source>
        <dbReference type="ARBA" id="ARBA00001947"/>
    </source>
</evidence>
<dbReference type="Gene3D" id="1.10.1380.10">
    <property type="entry name" value="Neutral endopeptidase , domain2"/>
    <property type="match status" value="1"/>
</dbReference>
<dbReference type="GO" id="GO:0005886">
    <property type="term" value="C:plasma membrane"/>
    <property type="evidence" value="ECO:0007669"/>
    <property type="project" value="TreeGrafter"/>
</dbReference>
<dbReference type="Proteomes" id="UP000014760">
    <property type="component" value="Unassembled WGS sequence"/>
</dbReference>
<dbReference type="InterPro" id="IPR018497">
    <property type="entry name" value="Peptidase_M13_C"/>
</dbReference>
<keyword evidence="5" id="KW-0378">Hydrolase</keyword>
<keyword evidence="11" id="KW-1185">Reference proteome</keyword>
<dbReference type="Pfam" id="PF05649">
    <property type="entry name" value="Peptidase_M13_N"/>
    <property type="match status" value="1"/>
</dbReference>
<dbReference type="InterPro" id="IPR000718">
    <property type="entry name" value="Peptidase_M13"/>
</dbReference>
<evidence type="ECO:0008006" key="12">
    <source>
        <dbReference type="Google" id="ProtNLM"/>
    </source>
</evidence>
<feature type="domain" description="Peptidase M13 C-terminal" evidence="8">
    <location>
        <begin position="490"/>
        <end position="694"/>
    </location>
</feature>
<evidence type="ECO:0000259" key="8">
    <source>
        <dbReference type="Pfam" id="PF01431"/>
    </source>
</evidence>
<dbReference type="CDD" id="cd08662">
    <property type="entry name" value="M13"/>
    <property type="match status" value="1"/>
</dbReference>
<dbReference type="InterPro" id="IPR042089">
    <property type="entry name" value="Peptidase_M13_dom_2"/>
</dbReference>
<dbReference type="AlphaFoldDB" id="X1ZAL7"/>
<keyword evidence="4" id="KW-0479">Metal-binding</keyword>
<evidence type="ECO:0000256" key="4">
    <source>
        <dbReference type="ARBA" id="ARBA00022723"/>
    </source>
</evidence>
<evidence type="ECO:0000256" key="2">
    <source>
        <dbReference type="ARBA" id="ARBA00007357"/>
    </source>
</evidence>
<evidence type="ECO:0000256" key="6">
    <source>
        <dbReference type="ARBA" id="ARBA00022833"/>
    </source>
</evidence>
<reference evidence="10" key="3">
    <citation type="submission" date="2015-06" db="UniProtKB">
        <authorList>
            <consortium name="EnsemblMetazoa"/>
        </authorList>
    </citation>
    <scope>IDENTIFICATION</scope>
</reference>
<reference evidence="11" key="1">
    <citation type="submission" date="2012-12" db="EMBL/GenBank/DDBJ databases">
        <authorList>
            <person name="Hellsten U."/>
            <person name="Grimwood J."/>
            <person name="Chapman J.A."/>
            <person name="Shapiro H."/>
            <person name="Aerts A."/>
            <person name="Otillar R.P."/>
            <person name="Terry A.Y."/>
            <person name="Boore J.L."/>
            <person name="Simakov O."/>
            <person name="Marletaz F."/>
            <person name="Cho S.-J."/>
            <person name="Edsinger-Gonzales E."/>
            <person name="Havlak P."/>
            <person name="Kuo D.-H."/>
            <person name="Larsson T."/>
            <person name="Lv J."/>
            <person name="Arendt D."/>
            <person name="Savage R."/>
            <person name="Osoegawa K."/>
            <person name="de Jong P."/>
            <person name="Lindberg D.R."/>
            <person name="Seaver E.C."/>
            <person name="Weisblat D.A."/>
            <person name="Putnam N.H."/>
            <person name="Grigoriev I.V."/>
            <person name="Rokhsar D.S."/>
        </authorList>
    </citation>
    <scope>NUCLEOTIDE SEQUENCE</scope>
    <source>
        <strain evidence="11">I ESC-2004</strain>
    </source>
</reference>
<dbReference type="HOGENOM" id="CLU_006187_8_0_1"/>
<name>X1ZAL7_CAPTE</name>
<sequence length="695" mass="78710">MSAFLVLQRIQLDDLMQVCSSPDCIETSGAMMSQMDLSVDPCSDFYEYSCARGLQDPSFIPPDKSKWGLFSKLDKRNKAVIKKLMDETNGTYEGVNSSAVYKSKVYYDTCMNATIRENLGIDPMLQVIDNVGSWPLTDQHWNANDWDVEENLAMAYGYGVSPFFSIFVSTDDKNSNKQMICFDQGGTTFSDYNRYSGNESEKFHAAFVKYFRSVSQLLGAEESESAQAAEEVWQFETKISAIQTKPENRTDPWELYHLMTIGQLKQDFSGWLNLSRFVEVLFEEAIPDGEKVIVYAPDFLSNLTSIVNSVEKSVLANYLTWHMVLSLVPLMPLSFRLAMLDFEYAQSGVQSSPALWEECIERTTGTIGFAVGALFVKKSFSEDSKQNVQKILDGIRNAFEESLPETSWMDVNTRERALDKAKAIIDKIGYPDFIKQPAELDAYYEKLKFEGTSEFNNSLAARIFYVKKNLLKLKNETDRTEWAMSPEMVNAYYSPAMNEIVFPAGILQKPFYDANYPKSLVYGAIGMVMGHELTHGFDNSGRKYDKHGNLHDWWTNSSVTAFDKRTQCLVEEYSAFKVQSENLNGLTTLGENIADNGGIKSALKAYKTWKDESGVRDIKLPGLNMTSEQLFFLSFSQVWCSYYTPQYALQSLVTDPHSYAKFRVIGVLKNMPEFASAFQCAKGTPMNSGERCSVW</sequence>
<comment type="cofactor">
    <cofactor evidence="1">
        <name>Zn(2+)</name>
        <dbReference type="ChEBI" id="CHEBI:29105"/>
    </cofactor>
</comment>
<keyword evidence="6" id="KW-0862">Zinc</keyword>
<dbReference type="PROSITE" id="PS51885">
    <property type="entry name" value="NEPRILYSIN"/>
    <property type="match status" value="1"/>
</dbReference>
<dbReference type="GO" id="GO:0016485">
    <property type="term" value="P:protein processing"/>
    <property type="evidence" value="ECO:0007669"/>
    <property type="project" value="TreeGrafter"/>
</dbReference>
<accession>X1ZAL7</accession>
<dbReference type="PANTHER" id="PTHR11733">
    <property type="entry name" value="ZINC METALLOPROTEASE FAMILY M13 NEPRILYSIN-RELATED"/>
    <property type="match status" value="1"/>
</dbReference>
<dbReference type="PANTHER" id="PTHR11733:SF167">
    <property type="entry name" value="FI17812P1-RELATED"/>
    <property type="match status" value="1"/>
</dbReference>
<evidence type="ECO:0000259" key="9">
    <source>
        <dbReference type="Pfam" id="PF05649"/>
    </source>
</evidence>
<evidence type="ECO:0000256" key="3">
    <source>
        <dbReference type="ARBA" id="ARBA00022670"/>
    </source>
</evidence>
<dbReference type="OMA" id="GRWHESH"/>
<organism evidence="10 11">
    <name type="scientific">Capitella teleta</name>
    <name type="common">Polychaete worm</name>
    <dbReference type="NCBI Taxonomy" id="283909"/>
    <lineage>
        <taxon>Eukaryota</taxon>
        <taxon>Metazoa</taxon>
        <taxon>Spiralia</taxon>
        <taxon>Lophotrochozoa</taxon>
        <taxon>Annelida</taxon>
        <taxon>Polychaeta</taxon>
        <taxon>Sedentaria</taxon>
        <taxon>Scolecida</taxon>
        <taxon>Capitellidae</taxon>
        <taxon>Capitella</taxon>
    </lineage>
</organism>
<dbReference type="InterPro" id="IPR024079">
    <property type="entry name" value="MetalloPept_cat_dom_sf"/>
</dbReference>
<reference evidence="11" key="2">
    <citation type="journal article" date="2013" name="Nature">
        <title>Insights into bilaterian evolution from three spiralian genomes.</title>
        <authorList>
            <person name="Simakov O."/>
            <person name="Marletaz F."/>
            <person name="Cho S.J."/>
            <person name="Edsinger-Gonzales E."/>
            <person name="Havlak P."/>
            <person name="Hellsten U."/>
            <person name="Kuo D.H."/>
            <person name="Larsson T."/>
            <person name="Lv J."/>
            <person name="Arendt D."/>
            <person name="Savage R."/>
            <person name="Osoegawa K."/>
            <person name="de Jong P."/>
            <person name="Grimwood J."/>
            <person name="Chapman J.A."/>
            <person name="Shapiro H."/>
            <person name="Aerts A."/>
            <person name="Otillar R.P."/>
            <person name="Terry A.Y."/>
            <person name="Boore J.L."/>
            <person name="Grigoriev I.V."/>
            <person name="Lindberg D.R."/>
            <person name="Seaver E.C."/>
            <person name="Weisblat D.A."/>
            <person name="Putnam N.H."/>
            <person name="Rokhsar D.S."/>
        </authorList>
    </citation>
    <scope>NUCLEOTIDE SEQUENCE</scope>
    <source>
        <strain evidence="11">I ESC-2004</strain>
    </source>
</reference>
<evidence type="ECO:0000256" key="7">
    <source>
        <dbReference type="ARBA" id="ARBA00023049"/>
    </source>
</evidence>
<dbReference type="Gene3D" id="3.40.390.10">
    <property type="entry name" value="Collagenase (Catalytic Domain)"/>
    <property type="match status" value="1"/>
</dbReference>
<dbReference type="GO" id="GO:0004222">
    <property type="term" value="F:metalloendopeptidase activity"/>
    <property type="evidence" value="ECO:0007669"/>
    <property type="project" value="InterPro"/>
</dbReference>
<proteinExistence type="inferred from homology"/>
<dbReference type="InterPro" id="IPR008753">
    <property type="entry name" value="Peptidase_M13_N"/>
</dbReference>
<dbReference type="SUPFAM" id="SSF55486">
    <property type="entry name" value="Metalloproteases ('zincins'), catalytic domain"/>
    <property type="match status" value="1"/>
</dbReference>
<keyword evidence="7" id="KW-0482">Metalloprotease</keyword>
<evidence type="ECO:0000313" key="11">
    <source>
        <dbReference type="Proteomes" id="UP000014760"/>
    </source>
</evidence>